<dbReference type="Proteomes" id="UP000218287">
    <property type="component" value="Chromosome"/>
</dbReference>
<evidence type="ECO:0000313" key="2">
    <source>
        <dbReference type="Proteomes" id="UP000218287"/>
    </source>
</evidence>
<accession>A0A1Z4GFC9</accession>
<keyword evidence="2" id="KW-1185">Reference proteome</keyword>
<dbReference type="InterPro" id="IPR011856">
    <property type="entry name" value="tRNA_endonuc-like_dom_sf"/>
</dbReference>
<protein>
    <submittedName>
        <fullName evidence="1">FdxN element excision controlling factor protein</fullName>
    </submittedName>
</protein>
<dbReference type="InterPro" id="IPR014919">
    <property type="entry name" value="XisH"/>
</dbReference>
<reference evidence="1 2" key="1">
    <citation type="submission" date="2017-06" db="EMBL/GenBank/DDBJ databases">
        <title>Genome sequencing of cyanobaciteial culture collection at National Institute for Environmental Studies (NIES).</title>
        <authorList>
            <person name="Hirose Y."/>
            <person name="Shimura Y."/>
            <person name="Fujisawa T."/>
            <person name="Nakamura Y."/>
            <person name="Kawachi M."/>
        </authorList>
    </citation>
    <scope>NUCLEOTIDE SEQUENCE [LARGE SCALE GENOMIC DNA]</scope>
    <source>
        <strain evidence="1 2">NIES-21</strain>
    </source>
</reference>
<dbReference type="Pfam" id="PF08814">
    <property type="entry name" value="XisH"/>
    <property type="match status" value="1"/>
</dbReference>
<dbReference type="AlphaFoldDB" id="A0A1Z4GFC9"/>
<dbReference type="SUPFAM" id="SSF52980">
    <property type="entry name" value="Restriction endonuclease-like"/>
    <property type="match status" value="1"/>
</dbReference>
<dbReference type="GO" id="GO:0003676">
    <property type="term" value="F:nucleic acid binding"/>
    <property type="evidence" value="ECO:0007669"/>
    <property type="project" value="InterPro"/>
</dbReference>
<gene>
    <name evidence="1" type="ORF">NIES21_20100</name>
</gene>
<dbReference type="Gene3D" id="3.40.1350.10">
    <property type="match status" value="1"/>
</dbReference>
<evidence type="ECO:0000313" key="1">
    <source>
        <dbReference type="EMBL" id="BAY16187.1"/>
    </source>
</evidence>
<dbReference type="EMBL" id="AP018174">
    <property type="protein sequence ID" value="BAY16187.1"/>
    <property type="molecule type" value="Genomic_DNA"/>
</dbReference>
<name>A0A1Z4GFC9_9CYAN</name>
<organism evidence="1 2">
    <name type="scientific">Anabaenopsis circularis NIES-21</name>
    <dbReference type="NCBI Taxonomy" id="1085406"/>
    <lineage>
        <taxon>Bacteria</taxon>
        <taxon>Bacillati</taxon>
        <taxon>Cyanobacteriota</taxon>
        <taxon>Cyanophyceae</taxon>
        <taxon>Nostocales</taxon>
        <taxon>Nodulariaceae</taxon>
        <taxon>Anabaenopsis</taxon>
    </lineage>
</organism>
<sequence>MGKQLLELIDYLTYALKYEVNQKKSTMAAKDKFHAVVRVALEKQQWRITDDPLRLEVGGTKFEIDLGAEQLLAAERGEEKIAVEIKTFLSDSPLTDYHAALGQFLNYRLALEISDPTRILYLAVPVGVYEVFFKREFAQISVERYQIKQIIYDPIQEVILQWIP</sequence>
<dbReference type="InterPro" id="IPR011335">
    <property type="entry name" value="Restrct_endonuc-II-like"/>
</dbReference>
<dbReference type="CDD" id="cd22366">
    <property type="entry name" value="XisH-like"/>
    <property type="match status" value="1"/>
</dbReference>
<proteinExistence type="predicted"/>